<dbReference type="Proteomes" id="UP000010793">
    <property type="component" value="Chromosome"/>
</dbReference>
<evidence type="ECO:0000256" key="6">
    <source>
        <dbReference type="ARBA" id="ARBA00022970"/>
    </source>
</evidence>
<evidence type="ECO:0000256" key="1">
    <source>
        <dbReference type="ARBA" id="ARBA00004429"/>
    </source>
</evidence>
<dbReference type="InterPro" id="IPR035906">
    <property type="entry name" value="MetI-like_sf"/>
</dbReference>
<gene>
    <name evidence="14" type="ORF">BPP43_07705</name>
</gene>
<dbReference type="PROSITE" id="PS50928">
    <property type="entry name" value="ABC_TM1"/>
    <property type="match status" value="1"/>
</dbReference>
<evidence type="ECO:0000256" key="2">
    <source>
        <dbReference type="ARBA" id="ARBA00010072"/>
    </source>
</evidence>
<evidence type="ECO:0000256" key="9">
    <source>
        <dbReference type="ARBA" id="ARBA00060298"/>
    </source>
</evidence>
<comment type="subunit">
    <text evidence="10">The complex is composed of two ATP-binding proteins (GltL), two transmembrane proteins (GltJ and GltK) and a solute-binding protein (GltI).</text>
</comment>
<dbReference type="InterPro" id="IPR010065">
    <property type="entry name" value="AA_ABC_transptr_permease_3TM"/>
</dbReference>
<dbReference type="PANTHER" id="PTHR30614">
    <property type="entry name" value="MEMBRANE COMPONENT OF AMINO ACID ABC TRANSPORTER"/>
    <property type="match status" value="1"/>
</dbReference>
<dbReference type="InterPro" id="IPR000515">
    <property type="entry name" value="MetI-like"/>
</dbReference>
<evidence type="ECO:0000256" key="10">
    <source>
        <dbReference type="ARBA" id="ARBA00062718"/>
    </source>
</evidence>
<comment type="similarity">
    <text evidence="2">Belongs to the binding-protein-dependent transport system permease family. HisMQ subfamily.</text>
</comment>
<dbReference type="GO" id="GO:0043190">
    <property type="term" value="C:ATP-binding cassette (ABC) transporter complex"/>
    <property type="evidence" value="ECO:0007669"/>
    <property type="project" value="InterPro"/>
</dbReference>
<evidence type="ECO:0000313" key="15">
    <source>
        <dbReference type="Proteomes" id="UP000010793"/>
    </source>
</evidence>
<keyword evidence="8 12" id="KW-0472">Membrane</keyword>
<dbReference type="NCBIfam" id="TIGR01726">
    <property type="entry name" value="HEQRo_perm_3TM"/>
    <property type="match status" value="1"/>
</dbReference>
<dbReference type="KEGG" id="bpip:BPP43_07705"/>
<dbReference type="EMBL" id="CP002873">
    <property type="protein sequence ID" value="AGA66751.1"/>
    <property type="molecule type" value="Genomic_DNA"/>
</dbReference>
<protein>
    <recommendedName>
        <fullName evidence="11">Glutamate/aspartate import permease protein GltK</fullName>
    </recommendedName>
</protein>
<dbReference type="AlphaFoldDB" id="A0A3B6VLE9"/>
<feature type="transmembrane region" description="Helical" evidence="12">
    <location>
        <begin position="99"/>
        <end position="118"/>
    </location>
</feature>
<name>A0A3B6VLE9_BRAPL</name>
<keyword evidence="4" id="KW-1003">Cell membrane</keyword>
<dbReference type="Pfam" id="PF00528">
    <property type="entry name" value="BPD_transp_1"/>
    <property type="match status" value="1"/>
</dbReference>
<evidence type="ECO:0000256" key="5">
    <source>
        <dbReference type="ARBA" id="ARBA00022692"/>
    </source>
</evidence>
<keyword evidence="5 12" id="KW-0812">Transmembrane</keyword>
<comment type="function">
    <text evidence="9">Part of the ABC transporter complex GltIJKL involved in glutamate and aspartate uptake. Probably responsible for the translocation of the substrate across the membrane.</text>
</comment>
<accession>A0A3B6VLE9</accession>
<evidence type="ECO:0000256" key="12">
    <source>
        <dbReference type="RuleBase" id="RU363032"/>
    </source>
</evidence>
<dbReference type="GO" id="GO:0006865">
    <property type="term" value="P:amino acid transport"/>
    <property type="evidence" value="ECO:0007669"/>
    <property type="project" value="UniProtKB-KW"/>
</dbReference>
<feature type="transmembrane region" description="Helical" evidence="12">
    <location>
        <begin position="68"/>
        <end position="87"/>
    </location>
</feature>
<dbReference type="PANTHER" id="PTHR30614:SF0">
    <property type="entry name" value="L-CYSTINE TRANSPORT SYSTEM PERMEASE PROTEIN TCYL"/>
    <property type="match status" value="1"/>
</dbReference>
<evidence type="ECO:0000256" key="4">
    <source>
        <dbReference type="ARBA" id="ARBA00022475"/>
    </source>
</evidence>
<dbReference type="CDD" id="cd06261">
    <property type="entry name" value="TM_PBP2"/>
    <property type="match status" value="1"/>
</dbReference>
<evidence type="ECO:0000313" key="14">
    <source>
        <dbReference type="EMBL" id="AGA66751.1"/>
    </source>
</evidence>
<feature type="transmembrane region" description="Helical" evidence="12">
    <location>
        <begin position="199"/>
        <end position="220"/>
    </location>
</feature>
<feature type="transmembrane region" description="Helical" evidence="12">
    <location>
        <begin position="34"/>
        <end position="56"/>
    </location>
</feature>
<dbReference type="FunFam" id="1.10.3720.10:FF:000006">
    <property type="entry name" value="Glutamate/aspartate ABC transporter, permease protein GltK"/>
    <property type="match status" value="1"/>
</dbReference>
<comment type="subcellular location">
    <subcellularLocation>
        <location evidence="1">Cell inner membrane</location>
        <topology evidence="1">Multi-pass membrane protein</topology>
    </subcellularLocation>
    <subcellularLocation>
        <location evidence="12">Cell membrane</location>
        <topology evidence="12">Multi-pass membrane protein</topology>
    </subcellularLocation>
</comment>
<evidence type="ECO:0000256" key="3">
    <source>
        <dbReference type="ARBA" id="ARBA00022448"/>
    </source>
</evidence>
<evidence type="ECO:0000259" key="13">
    <source>
        <dbReference type="PROSITE" id="PS50928"/>
    </source>
</evidence>
<dbReference type="Gene3D" id="1.10.3720.10">
    <property type="entry name" value="MetI-like"/>
    <property type="match status" value="1"/>
</dbReference>
<proteinExistence type="inferred from homology"/>
<dbReference type="InterPro" id="IPR043429">
    <property type="entry name" value="ArtM/GltK/GlnP/TcyL/YhdX-like"/>
</dbReference>
<keyword evidence="3 12" id="KW-0813">Transport</keyword>
<evidence type="ECO:0000256" key="11">
    <source>
        <dbReference type="ARBA" id="ARBA00073645"/>
    </source>
</evidence>
<keyword evidence="15" id="KW-1185">Reference proteome</keyword>
<feature type="domain" description="ABC transmembrane type-1" evidence="13">
    <location>
        <begin position="30"/>
        <end position="220"/>
    </location>
</feature>
<dbReference type="GO" id="GO:0022857">
    <property type="term" value="F:transmembrane transporter activity"/>
    <property type="evidence" value="ECO:0007669"/>
    <property type="project" value="InterPro"/>
</dbReference>
<feature type="transmembrane region" description="Helical" evidence="12">
    <location>
        <begin position="6"/>
        <end position="27"/>
    </location>
</feature>
<reference evidence="14 15" key="1">
    <citation type="journal article" date="2013" name="Genome Announc.">
        <title>Complete Genome Sequence of the Porcine Strain Brachyspira pilosicoli P43/6/78(T.).</title>
        <authorList>
            <person name="Lin C."/>
            <person name="den Bakker H.C."/>
            <person name="Suzuki H."/>
            <person name="Lefebure T."/>
            <person name="Ponnala L."/>
            <person name="Sun Q."/>
            <person name="Stanhope M.J."/>
            <person name="Wiedmann M."/>
            <person name="Duhamel G.E."/>
        </authorList>
    </citation>
    <scope>NUCLEOTIDE SEQUENCE [LARGE SCALE GENOMIC DNA]</scope>
    <source>
        <strain evidence="14 15">P43/6/78</strain>
    </source>
</reference>
<organism evidence="14 15">
    <name type="scientific">Brachyspira pilosicoli P43/6/78</name>
    <dbReference type="NCBI Taxonomy" id="1042417"/>
    <lineage>
        <taxon>Bacteria</taxon>
        <taxon>Pseudomonadati</taxon>
        <taxon>Spirochaetota</taxon>
        <taxon>Spirochaetia</taxon>
        <taxon>Brachyspirales</taxon>
        <taxon>Brachyspiraceae</taxon>
        <taxon>Brachyspira</taxon>
    </lineage>
</organism>
<keyword evidence="7 12" id="KW-1133">Transmembrane helix</keyword>
<dbReference type="SUPFAM" id="SSF161098">
    <property type="entry name" value="MetI-like"/>
    <property type="match status" value="1"/>
</dbReference>
<evidence type="ECO:0000256" key="8">
    <source>
        <dbReference type="ARBA" id="ARBA00023136"/>
    </source>
</evidence>
<evidence type="ECO:0000256" key="7">
    <source>
        <dbReference type="ARBA" id="ARBA00022989"/>
    </source>
</evidence>
<sequence>MNSNTINIFIIKFYYMEYIISTTIYLLKGTYVTISLYLVTAIFSMPLSIIFAALQFSAPKFVRYIFDIYAWLFRGTPLILQLIFFYYGIPLITNNKIAFPAFTSAAITFVLNYAAYLMEIFRAGIESIDKGQYEAAYVLNLNYRQIMTRIILPQAIRKVLPPLSNEAINLIKDTSLVIVLGIGDLMLYARQVLTRDFKLIPFVIAGIIYLLFTFVIVVLFRNLEKKYVIRS</sequence>
<keyword evidence="6" id="KW-0029">Amino-acid transport</keyword>